<gene>
    <name evidence="1" type="ordered locus">Dda3937_04370</name>
</gene>
<evidence type="ECO:0000313" key="1">
    <source>
        <dbReference type="EMBL" id="ADM99448.1"/>
    </source>
</evidence>
<protein>
    <submittedName>
        <fullName evidence="1">Uncharacterized protein</fullName>
    </submittedName>
</protein>
<proteinExistence type="predicted"/>
<organism evidence="1 2">
    <name type="scientific">Dickeya dadantii (strain 3937)</name>
    <name type="common">Erwinia chrysanthemi (strain 3937)</name>
    <dbReference type="NCBI Taxonomy" id="198628"/>
    <lineage>
        <taxon>Bacteria</taxon>
        <taxon>Pseudomonadati</taxon>
        <taxon>Pseudomonadota</taxon>
        <taxon>Gammaproteobacteria</taxon>
        <taxon>Enterobacterales</taxon>
        <taxon>Pectobacteriaceae</taxon>
        <taxon>Dickeya</taxon>
    </lineage>
</organism>
<dbReference type="STRING" id="198628.Dda3937_04370"/>
<name>E0SMB3_DICD3</name>
<dbReference type="EMBL" id="CP002038">
    <property type="protein sequence ID" value="ADM99448.1"/>
    <property type="molecule type" value="Genomic_DNA"/>
</dbReference>
<keyword evidence="2" id="KW-1185">Reference proteome</keyword>
<accession>E0SMB3</accession>
<sequence length="104" mass="12155">MCCQWPLYRKLPGWLDRFGLDGVFQCRQYVVGDIPLSIHVDQFPESYSEHVAQYSVNDIQQAAYALSVVLSCVIHQAEITYLSPINGRIERYFMCWIKIIDTRH</sequence>
<dbReference type="Proteomes" id="UP000006859">
    <property type="component" value="Chromosome"/>
</dbReference>
<dbReference type="KEGG" id="ddd:Dda3937_04370"/>
<dbReference type="HOGENOM" id="CLU_2245657_0_0_6"/>
<dbReference type="AlphaFoldDB" id="E0SMB3"/>
<evidence type="ECO:0000313" key="2">
    <source>
        <dbReference type="Proteomes" id="UP000006859"/>
    </source>
</evidence>
<reference evidence="1 2" key="1">
    <citation type="journal article" date="2011" name="J. Bacteriol.">
        <title>Genome sequence of the plant-pathogenic bacterium Dickeya dadantii 3937.</title>
        <authorList>
            <person name="Glasner J.D."/>
            <person name="Yang C.H."/>
            <person name="Reverchon S."/>
            <person name="Hugouvieux-Cotte-Pattat N."/>
            <person name="Condemine G."/>
            <person name="Bohin J.P."/>
            <person name="Van Gijsegem F."/>
            <person name="Yang S."/>
            <person name="Franza T."/>
            <person name="Expert D."/>
            <person name="Plunkett G. III"/>
            <person name="San Francisco M.J."/>
            <person name="Charkowski A.O."/>
            <person name="Py B."/>
            <person name="Bell K."/>
            <person name="Rauscher L."/>
            <person name="Rodriguez-Palenzuela P."/>
            <person name="Toussaint A."/>
            <person name="Holeva M.C."/>
            <person name="He S.Y."/>
            <person name="Douet V."/>
            <person name="Boccara M."/>
            <person name="Blanco C."/>
            <person name="Toth I."/>
            <person name="Anderson B.D."/>
            <person name="Biehl B.S."/>
            <person name="Mau B."/>
            <person name="Flynn S.M."/>
            <person name="Barras F."/>
            <person name="Lindeberg M."/>
            <person name="Birch P.R."/>
            <person name="Tsuyumu S."/>
            <person name="Shi X."/>
            <person name="Hibbing M."/>
            <person name="Yap M.N."/>
            <person name="Carpentier M."/>
            <person name="Dassa E."/>
            <person name="Umehara M."/>
            <person name="Kim J.F."/>
            <person name="Rusch M."/>
            <person name="Soni P."/>
            <person name="Mayhew G.F."/>
            <person name="Fouts D.E."/>
            <person name="Gill S.R."/>
            <person name="Blattner F.R."/>
            <person name="Keen N.T."/>
            <person name="Perna N.T."/>
        </authorList>
    </citation>
    <scope>NUCLEOTIDE SEQUENCE [LARGE SCALE GENOMIC DNA]</scope>
    <source>
        <strain evidence="1 2">3937</strain>
    </source>
</reference>